<dbReference type="GeneID" id="76984837"/>
<organism evidence="1 2">
    <name type="scientific">Bacillus mojavensis</name>
    <dbReference type="NCBI Taxonomy" id="72360"/>
    <lineage>
        <taxon>Bacteria</taxon>
        <taxon>Bacillati</taxon>
        <taxon>Bacillota</taxon>
        <taxon>Bacilli</taxon>
        <taxon>Bacillales</taxon>
        <taxon>Bacillaceae</taxon>
        <taxon>Bacillus</taxon>
    </lineage>
</organism>
<dbReference type="RefSeq" id="WP_244956465.1">
    <property type="nucleotide sequence ID" value="NZ_CP051464.1"/>
</dbReference>
<sequence length="308" mass="34338">MAETRIKLTEQHFAKLPEEKIDKAVGGLEYNGQGDFTVAVVELFKSDGTIEVLSRSWATNNAILEGLGDPARRSYMEDGQLDTVEKDFVSWEPIVEWFVDIRKNYDIKTIGYDPYSSGFIARELEKEGFETVSITQSGSNVEPTLYSLSELMPKISYSGTLFETYIKNSKIMREPSLENLHGRRRLSESTAGINALINSHYCATVLSEPKSTGDNNVKVNVEVSEAITGLKALQREAKAATKALAELREEQAKGPYKGEKVAGKRLVWLDEGEKIVPITEPTVYLDGKEIGKALSRESRTKSFRKGAR</sequence>
<evidence type="ECO:0000313" key="1">
    <source>
        <dbReference type="EMBL" id="QJC97138.1"/>
    </source>
</evidence>
<evidence type="ECO:0008006" key="3">
    <source>
        <dbReference type="Google" id="ProtNLM"/>
    </source>
</evidence>
<dbReference type="EMBL" id="CP051464">
    <property type="protein sequence ID" value="QJC97138.1"/>
    <property type="molecule type" value="Genomic_DNA"/>
</dbReference>
<gene>
    <name evidence="1" type="ORF">HC660_26640</name>
</gene>
<accession>A0ABX6M2Z7</accession>
<keyword evidence="2" id="KW-1185">Reference proteome</keyword>
<protein>
    <recommendedName>
        <fullName evidence="3">Phage protein</fullName>
    </recommendedName>
</protein>
<name>A0ABX6M2Z7_BACMO</name>
<reference evidence="1 2" key="1">
    <citation type="submission" date="2020-04" db="EMBL/GenBank/DDBJ databases">
        <title>Plant growth promoting and environmental Bacillus: genomic and epigenetic comparison.</title>
        <authorList>
            <person name="Reva O.N."/>
            <person name="Lutz S."/>
            <person name="Ahrens C.H."/>
        </authorList>
    </citation>
    <scope>NUCLEOTIDE SEQUENCE [LARGE SCALE GENOMIC DNA]</scope>
    <source>
        <strain evidence="1 2">UCMB5075</strain>
    </source>
</reference>
<proteinExistence type="predicted"/>
<evidence type="ECO:0000313" key="2">
    <source>
        <dbReference type="Proteomes" id="UP000501048"/>
    </source>
</evidence>
<dbReference type="Proteomes" id="UP000501048">
    <property type="component" value="Chromosome"/>
</dbReference>